<feature type="region of interest" description="Disordered" evidence="3">
    <location>
        <begin position="374"/>
        <end position="466"/>
    </location>
</feature>
<sequence length="466" mass="51347">MAEKLGIMVCGHGSRNQNAAKEFAVIAEALSARNPDMPVEYGYLEFCNPVISAGLDSLRDQGVTRVLAVPGMLFAAGHAKNDIPSVLNTYQAQNPGMVINYGRELGIDLKMIRAAGDRIQEAVDEANARLGFVDKHETLLMVVGRGSSDPDANSNATKVMRMLWEGMGFGWGETCYSGVTFPLVEPGLTHAAKLGYKRIIVFPYFLFTGVLVKRIYSYTDEVAARFPDIQFVKASYLNDHPLVLDAFQDRVSEILEGAAVMNCQMCKYREQVLGFEADVGQPQESHHHHVEGIGGGLENCPCRGDCDASCRDPDFCREHGLPWTPVHSHAEPASLEPVPVDTSFDYAASFTLGGKYAALKDKTPDAELQAVMDAPSSGKTAHHEHGPNCGCGHHEHDHGHDHHHGHGHDHHHHHDHGHHHHHHHHHHGHGHSHDHGHDHSHGHDHHHAPYPHADHPLGPKSMQKKK</sequence>
<evidence type="ECO:0000256" key="1">
    <source>
        <dbReference type="ARBA" id="ARBA00022723"/>
    </source>
</evidence>
<dbReference type="OrthoDB" id="9797895at2"/>
<keyword evidence="5" id="KW-1185">Reference proteome</keyword>
<feature type="compositionally biased region" description="Basic and acidic residues" evidence="3">
    <location>
        <begin position="381"/>
        <end position="400"/>
    </location>
</feature>
<dbReference type="GO" id="GO:0016829">
    <property type="term" value="F:lyase activity"/>
    <property type="evidence" value="ECO:0007669"/>
    <property type="project" value="UniProtKB-KW"/>
</dbReference>
<dbReference type="GO" id="GO:0046872">
    <property type="term" value="F:metal ion binding"/>
    <property type="evidence" value="ECO:0007669"/>
    <property type="project" value="UniProtKB-KW"/>
</dbReference>
<dbReference type="Proteomes" id="UP000308828">
    <property type="component" value="Unassembled WGS sequence"/>
</dbReference>
<proteinExistence type="predicted"/>
<evidence type="ECO:0000256" key="3">
    <source>
        <dbReference type="SAM" id="MobiDB-lite"/>
    </source>
</evidence>
<dbReference type="AlphaFoldDB" id="A0A4V4HNA3"/>
<organism evidence="4 5">
    <name type="scientific">Peteryoungia ipomoeae</name>
    <dbReference type="NCBI Taxonomy" id="1210932"/>
    <lineage>
        <taxon>Bacteria</taxon>
        <taxon>Pseudomonadati</taxon>
        <taxon>Pseudomonadota</taxon>
        <taxon>Alphaproteobacteria</taxon>
        <taxon>Hyphomicrobiales</taxon>
        <taxon>Rhizobiaceae</taxon>
        <taxon>Peteryoungia</taxon>
    </lineage>
</organism>
<dbReference type="Gene3D" id="3.40.50.1400">
    <property type="match status" value="2"/>
</dbReference>
<dbReference type="CDD" id="cd03416">
    <property type="entry name" value="CbiX_SirB_N"/>
    <property type="match status" value="1"/>
</dbReference>
<dbReference type="PANTHER" id="PTHR33542">
    <property type="entry name" value="SIROHYDROCHLORIN FERROCHELATASE, CHLOROPLASTIC"/>
    <property type="match status" value="1"/>
</dbReference>
<feature type="compositionally biased region" description="Basic residues" evidence="3">
    <location>
        <begin position="401"/>
        <end position="430"/>
    </location>
</feature>
<dbReference type="Pfam" id="PF01903">
    <property type="entry name" value="CbiX"/>
    <property type="match status" value="2"/>
</dbReference>
<name>A0A4V4HNA3_9HYPH</name>
<dbReference type="EMBL" id="STGV01000001">
    <property type="protein sequence ID" value="THV25336.1"/>
    <property type="molecule type" value="Genomic_DNA"/>
</dbReference>
<dbReference type="InterPro" id="IPR050963">
    <property type="entry name" value="Sirohydro_Cobaltochel/CbiX"/>
</dbReference>
<accession>A0A4V4HNA3</accession>
<evidence type="ECO:0000313" key="4">
    <source>
        <dbReference type="EMBL" id="THV25336.1"/>
    </source>
</evidence>
<dbReference type="InterPro" id="IPR002762">
    <property type="entry name" value="CbiX-like"/>
</dbReference>
<keyword evidence="2" id="KW-0456">Lyase</keyword>
<reference evidence="4 5" key="1">
    <citation type="submission" date="2019-04" db="EMBL/GenBank/DDBJ databases">
        <title>Genome sequence of strain shin9-1.</title>
        <authorList>
            <person name="Gao J."/>
            <person name="Sun J."/>
        </authorList>
    </citation>
    <scope>NUCLEOTIDE SEQUENCE [LARGE SCALE GENOMIC DNA]</scope>
    <source>
        <strain evidence="5">shin9-1</strain>
    </source>
</reference>
<dbReference type="CDD" id="cd03414">
    <property type="entry name" value="CbiX_SirB_C"/>
    <property type="match status" value="1"/>
</dbReference>
<feature type="compositionally biased region" description="Basic and acidic residues" evidence="3">
    <location>
        <begin position="431"/>
        <end position="441"/>
    </location>
</feature>
<evidence type="ECO:0000313" key="5">
    <source>
        <dbReference type="Proteomes" id="UP000308828"/>
    </source>
</evidence>
<dbReference type="SUPFAM" id="SSF53800">
    <property type="entry name" value="Chelatase"/>
    <property type="match status" value="1"/>
</dbReference>
<keyword evidence="1" id="KW-0479">Metal-binding</keyword>
<dbReference type="RefSeq" id="WP_136597183.1">
    <property type="nucleotide sequence ID" value="NZ_STGV01000001.1"/>
</dbReference>
<evidence type="ECO:0000256" key="2">
    <source>
        <dbReference type="ARBA" id="ARBA00023239"/>
    </source>
</evidence>
<protein>
    <submittedName>
        <fullName evidence="4">Sirohydrochlorin chelatase</fullName>
    </submittedName>
</protein>
<comment type="caution">
    <text evidence="4">The sequence shown here is derived from an EMBL/GenBank/DDBJ whole genome shotgun (WGS) entry which is preliminary data.</text>
</comment>
<gene>
    <name evidence="4" type="ORF">FAA97_03825</name>
</gene>
<dbReference type="PANTHER" id="PTHR33542:SF3">
    <property type="entry name" value="SIROHYDROCHLORIN FERROCHELATASE, CHLOROPLASTIC"/>
    <property type="match status" value="1"/>
</dbReference>